<organism evidence="3 4">
    <name type="scientific">Brevibacterium aurantiacum</name>
    <dbReference type="NCBI Taxonomy" id="273384"/>
    <lineage>
        <taxon>Bacteria</taxon>
        <taxon>Bacillati</taxon>
        <taxon>Actinomycetota</taxon>
        <taxon>Actinomycetes</taxon>
        <taxon>Micrococcales</taxon>
        <taxon>Brevibacteriaceae</taxon>
        <taxon>Brevibacterium</taxon>
    </lineage>
</organism>
<protein>
    <submittedName>
        <fullName evidence="3">Pimeloyl-ACP methyl ester carboxylesterase</fullName>
    </submittedName>
</protein>
<evidence type="ECO:0000256" key="1">
    <source>
        <dbReference type="SAM" id="MobiDB-lite"/>
    </source>
</evidence>
<accession>A0A2H1KIR4</accession>
<evidence type="ECO:0000313" key="4">
    <source>
        <dbReference type="Proteomes" id="UP000234300"/>
    </source>
</evidence>
<dbReference type="PANTHER" id="PTHR43798:SF33">
    <property type="entry name" value="HYDROLASE, PUTATIVE (AFU_ORTHOLOGUE AFUA_2G14860)-RELATED"/>
    <property type="match status" value="1"/>
</dbReference>
<dbReference type="InterPro" id="IPR000073">
    <property type="entry name" value="AB_hydrolase_1"/>
</dbReference>
<dbReference type="GO" id="GO:0003824">
    <property type="term" value="F:catalytic activity"/>
    <property type="evidence" value="ECO:0007669"/>
    <property type="project" value="UniProtKB-ARBA"/>
</dbReference>
<evidence type="ECO:0000259" key="2">
    <source>
        <dbReference type="Pfam" id="PF12697"/>
    </source>
</evidence>
<dbReference type="AlphaFoldDB" id="A0A2H1KIR4"/>
<dbReference type="Gene3D" id="3.40.50.1820">
    <property type="entry name" value="alpha/beta hydrolase"/>
    <property type="match status" value="1"/>
</dbReference>
<dbReference type="SUPFAM" id="SSF53474">
    <property type="entry name" value="alpha/beta-Hydrolases"/>
    <property type="match status" value="1"/>
</dbReference>
<dbReference type="RefSeq" id="WP_101557273.1">
    <property type="nucleotide sequence ID" value="NZ_FXZI01000011.1"/>
</dbReference>
<gene>
    <name evidence="3" type="ORF">BAURA86_02868</name>
</gene>
<dbReference type="GO" id="GO:0016020">
    <property type="term" value="C:membrane"/>
    <property type="evidence" value="ECO:0007669"/>
    <property type="project" value="TreeGrafter"/>
</dbReference>
<feature type="domain" description="AB hydrolase-1" evidence="2">
    <location>
        <begin position="80"/>
        <end position="298"/>
    </location>
</feature>
<sequence length="313" mass="34157">MSDGGRDAQAGSSADHRGEVGRFRSEQARGRFLKLLNTVLESWPEHTDSSIETSFGTTAYTSVPPARQTAFAGSSSTPLILLQGGNSTIAGWTKLVAPWSKTRTVIAVDTIWEAGRSTQLVPMNNGELVSQWFDEVIDGLDLKSVHLVGYSYGAWAALNQVYRSPDRLATVTAIDPPGAIAGIPLRAWARMIRLMRGGREEALEFLAWVRNGELPAPPMRELLLSSTLDFVKRGSPLPKKLRADEWAAITVPSQVVIAGNSQFVPRRALRTLRRHAPGIDVHVLDGIGHAVLSDAPEEADSIVEELITKFDER</sequence>
<dbReference type="PANTHER" id="PTHR43798">
    <property type="entry name" value="MONOACYLGLYCEROL LIPASE"/>
    <property type="match status" value="1"/>
</dbReference>
<feature type="region of interest" description="Disordered" evidence="1">
    <location>
        <begin position="1"/>
        <end position="21"/>
    </location>
</feature>
<name>A0A2H1KIR4_BREAU</name>
<reference evidence="3 4" key="1">
    <citation type="submission" date="2017-03" db="EMBL/GenBank/DDBJ databases">
        <authorList>
            <person name="Afonso C.L."/>
            <person name="Miller P.J."/>
            <person name="Scott M.A."/>
            <person name="Spackman E."/>
            <person name="Goraichik I."/>
            <person name="Dimitrov K.M."/>
            <person name="Suarez D.L."/>
            <person name="Swayne D.E."/>
        </authorList>
    </citation>
    <scope>NUCLEOTIDE SEQUENCE [LARGE SCALE GENOMIC DNA]</scope>
    <source>
        <strain evidence="4">8(6)</strain>
    </source>
</reference>
<dbReference type="Pfam" id="PF12697">
    <property type="entry name" value="Abhydrolase_6"/>
    <property type="match status" value="1"/>
</dbReference>
<proteinExistence type="predicted"/>
<dbReference type="InterPro" id="IPR050266">
    <property type="entry name" value="AB_hydrolase_sf"/>
</dbReference>
<dbReference type="Proteomes" id="UP000234300">
    <property type="component" value="Unassembled WGS sequence"/>
</dbReference>
<evidence type="ECO:0000313" key="3">
    <source>
        <dbReference type="EMBL" id="SMX99655.1"/>
    </source>
</evidence>
<dbReference type="InterPro" id="IPR029058">
    <property type="entry name" value="AB_hydrolase_fold"/>
</dbReference>
<dbReference type="EMBL" id="FXZI01000011">
    <property type="protein sequence ID" value="SMX99655.1"/>
    <property type="molecule type" value="Genomic_DNA"/>
</dbReference>